<dbReference type="Proteomes" id="UP000403266">
    <property type="component" value="Unassembled WGS sequence"/>
</dbReference>
<organism evidence="1 2">
    <name type="scientific">Microvirga tunisiensis</name>
    <dbReference type="NCBI Taxonomy" id="2108360"/>
    <lineage>
        <taxon>Bacteria</taxon>
        <taxon>Pseudomonadati</taxon>
        <taxon>Pseudomonadota</taxon>
        <taxon>Alphaproteobacteria</taxon>
        <taxon>Hyphomicrobiales</taxon>
        <taxon>Methylobacteriaceae</taxon>
        <taxon>Microvirga</taxon>
    </lineage>
</organism>
<reference evidence="1 2" key="1">
    <citation type="journal article" date="2019" name="Syst. Appl. Microbiol.">
        <title>Microvirga tunisiensis sp. nov., a root nodule symbiotic bacterium isolated from Lupinus micranthus and L. luteus grown in Northern Tunisia.</title>
        <authorList>
            <person name="Msaddak A."/>
            <person name="Rejili M."/>
            <person name="Duran D."/>
            <person name="Mars M."/>
            <person name="Palacios J.M."/>
            <person name="Ruiz-Argueso T."/>
            <person name="Rey L."/>
            <person name="Imperial J."/>
        </authorList>
    </citation>
    <scope>NUCLEOTIDE SEQUENCE [LARGE SCALE GENOMIC DNA]</scope>
    <source>
        <strain evidence="1 2">Lmie10</strain>
    </source>
</reference>
<evidence type="ECO:0000313" key="2">
    <source>
        <dbReference type="Proteomes" id="UP000403266"/>
    </source>
</evidence>
<protein>
    <recommendedName>
        <fullName evidence="3">Helix-turn-helix domain-containing protein</fullName>
    </recommendedName>
</protein>
<sequence length="68" mass="7373">MSRLDQEARMAIKALAARGATNSGIARLLGVTEGAVRYQVKRFERGLTDGRARQPFKAEAVAAAIAQW</sequence>
<feature type="non-terminal residue" evidence="1">
    <location>
        <position position="68"/>
    </location>
</feature>
<accession>A0A5N7MTM0</accession>
<gene>
    <name evidence="1" type="ORF">FS320_36205</name>
</gene>
<dbReference type="InterPro" id="IPR036388">
    <property type="entry name" value="WH-like_DNA-bd_sf"/>
</dbReference>
<dbReference type="Gene3D" id="1.10.10.10">
    <property type="entry name" value="Winged helix-like DNA-binding domain superfamily/Winged helix DNA-binding domain"/>
    <property type="match status" value="1"/>
</dbReference>
<dbReference type="RefSeq" id="WP_152717182.1">
    <property type="nucleotide sequence ID" value="NZ_VOSK01000348.1"/>
</dbReference>
<proteinExistence type="predicted"/>
<dbReference type="AlphaFoldDB" id="A0A5N7MTM0"/>
<dbReference type="OrthoDB" id="2065409at2"/>
<keyword evidence="2" id="KW-1185">Reference proteome</keyword>
<dbReference type="Pfam" id="PF13384">
    <property type="entry name" value="HTH_23"/>
    <property type="match status" value="1"/>
</dbReference>
<evidence type="ECO:0008006" key="3">
    <source>
        <dbReference type="Google" id="ProtNLM"/>
    </source>
</evidence>
<comment type="caution">
    <text evidence="1">The sequence shown here is derived from an EMBL/GenBank/DDBJ whole genome shotgun (WGS) entry which is preliminary data.</text>
</comment>
<name>A0A5N7MTM0_9HYPH</name>
<dbReference type="EMBL" id="VOSK01000348">
    <property type="protein sequence ID" value="MPR30335.1"/>
    <property type="molecule type" value="Genomic_DNA"/>
</dbReference>
<evidence type="ECO:0000313" key="1">
    <source>
        <dbReference type="EMBL" id="MPR30335.1"/>
    </source>
</evidence>